<dbReference type="InterPro" id="IPR036890">
    <property type="entry name" value="HATPase_C_sf"/>
</dbReference>
<dbReference type="EMBL" id="RZOA01000022">
    <property type="protein sequence ID" value="KAA8821874.1"/>
    <property type="molecule type" value="Genomic_DNA"/>
</dbReference>
<keyword evidence="5" id="KW-1185">Reference proteome</keyword>
<sequence length="411" mass="46367">MSANEGQERNQTVGDDEWESMWGDVRDSARSSISVLMVAGPMILCLAGCLVLWNSTGNDIWIGYVWICIFMVLFYGVYVRWNNMTGLLDSRTGFAKKRRSECEIKSIGGNNGSLTRYSLTLIIIPLVLLVIVSVLRLFDNAIFDYVNSWLIIGYAAYIALFILSTLKQEVSHIVVDRDRRIDELTRQMAIIDRDNRIAGRMHDSVTGDLSYIAFVAQNNTSKENDSKNKDWRSVNQVALKALDDMHELIDLLKHNKTSKSDITANNENDHLFTFIRAIANTVDVGDGRMNDLCIRGDSTVNGSCSLLFDDGNRNMKEVISFVKEVYNNLMKHADPDFPYIIFISVEQNEVIISQQNTCLKHERLPSSERGMGLHRSMIEMLGGELNANAEDGEWTLYARIPLTTPVSANGR</sequence>
<evidence type="ECO:0000256" key="1">
    <source>
        <dbReference type="SAM" id="Phobius"/>
    </source>
</evidence>
<protein>
    <recommendedName>
        <fullName evidence="6">Signal transduction histidine kinase subgroup 3 dimerisation and phosphoacceptor domain-containing protein</fullName>
    </recommendedName>
</protein>
<evidence type="ECO:0000313" key="5">
    <source>
        <dbReference type="Proteomes" id="UP000374630"/>
    </source>
</evidence>
<dbReference type="RefSeq" id="WP_150354735.1">
    <property type="nucleotide sequence ID" value="NZ_RZNZ01000019.1"/>
</dbReference>
<dbReference type="OrthoDB" id="3236159at2"/>
<feature type="transmembrane region" description="Helical" evidence="1">
    <location>
        <begin position="145"/>
        <end position="166"/>
    </location>
</feature>
<comment type="caution">
    <text evidence="3">The sequence shown here is derived from an EMBL/GenBank/DDBJ whole genome shotgun (WGS) entry which is preliminary data.</text>
</comment>
<dbReference type="Gene3D" id="3.30.565.10">
    <property type="entry name" value="Histidine kinase-like ATPase, C-terminal domain"/>
    <property type="match status" value="1"/>
</dbReference>
<keyword evidence="1" id="KW-0472">Membrane</keyword>
<proteinExistence type="predicted"/>
<keyword evidence="1" id="KW-1133">Transmembrane helix</keyword>
<accession>A0A5J5DYC7</accession>
<organism evidence="3 4">
    <name type="scientific">Bifidobacterium vespertilionis</name>
    <dbReference type="NCBI Taxonomy" id="2562524"/>
    <lineage>
        <taxon>Bacteria</taxon>
        <taxon>Bacillati</taxon>
        <taxon>Actinomycetota</taxon>
        <taxon>Actinomycetes</taxon>
        <taxon>Bifidobacteriales</taxon>
        <taxon>Bifidobacteriaceae</taxon>
        <taxon>Bifidobacterium</taxon>
    </lineage>
</organism>
<dbReference type="Proteomes" id="UP000345527">
    <property type="component" value="Unassembled WGS sequence"/>
</dbReference>
<gene>
    <name evidence="3" type="ORF">EM848_09740</name>
    <name evidence="2" type="ORF">EMO90_10980</name>
</gene>
<dbReference type="EMBL" id="RZNZ01000019">
    <property type="protein sequence ID" value="KAA8816875.1"/>
    <property type="molecule type" value="Genomic_DNA"/>
</dbReference>
<feature type="transmembrane region" description="Helical" evidence="1">
    <location>
        <begin position="31"/>
        <end position="53"/>
    </location>
</feature>
<feature type="transmembrane region" description="Helical" evidence="1">
    <location>
        <begin position="117"/>
        <end position="138"/>
    </location>
</feature>
<evidence type="ECO:0008006" key="6">
    <source>
        <dbReference type="Google" id="ProtNLM"/>
    </source>
</evidence>
<keyword evidence="1" id="KW-0812">Transmembrane</keyword>
<dbReference type="Proteomes" id="UP000374630">
    <property type="component" value="Unassembled WGS sequence"/>
</dbReference>
<evidence type="ECO:0000313" key="2">
    <source>
        <dbReference type="EMBL" id="KAA8816875.1"/>
    </source>
</evidence>
<evidence type="ECO:0000313" key="3">
    <source>
        <dbReference type="EMBL" id="KAA8821874.1"/>
    </source>
</evidence>
<dbReference type="AlphaFoldDB" id="A0A5J5DYC7"/>
<feature type="transmembrane region" description="Helical" evidence="1">
    <location>
        <begin position="60"/>
        <end position="81"/>
    </location>
</feature>
<reference evidence="4 5" key="1">
    <citation type="journal article" date="2019" name="Syst. Appl. Microbiol.">
        <title>Characterization of Bifidobacterium species in feaces of the Egyptian fruit bat: Description of B. vespertilionis sp. nov. and B. rousetti sp. nov.</title>
        <authorList>
            <person name="Modesto M."/>
            <person name="Satti M."/>
            <person name="Watanabe K."/>
            <person name="Puglisi E."/>
            <person name="Morelli L."/>
            <person name="Huang C.-H."/>
            <person name="Liou J.-S."/>
            <person name="Miyashita M."/>
            <person name="Tamura T."/>
            <person name="Saito S."/>
            <person name="Mori K."/>
            <person name="Huang L."/>
            <person name="Sciavilla P."/>
            <person name="Sandri C."/>
            <person name="Spiezio C."/>
            <person name="Vitali F."/>
            <person name="Cavalieri D."/>
            <person name="Perpetuini G."/>
            <person name="Tofalo R."/>
            <person name="Bonetti A."/>
            <person name="Arita M."/>
            <person name="Mattarelli P."/>
        </authorList>
    </citation>
    <scope>NUCLEOTIDE SEQUENCE [LARGE SCALE GENOMIC DNA]</scope>
    <source>
        <strain evidence="2 5">RST16</strain>
        <strain evidence="3 4">RST8</strain>
    </source>
</reference>
<evidence type="ECO:0000313" key="4">
    <source>
        <dbReference type="Proteomes" id="UP000345527"/>
    </source>
</evidence>
<name>A0A5J5DYC7_9BIFI</name>